<evidence type="ECO:0000313" key="2">
    <source>
        <dbReference type="Proteomes" id="UP000237000"/>
    </source>
</evidence>
<dbReference type="Proteomes" id="UP000237000">
    <property type="component" value="Unassembled WGS sequence"/>
</dbReference>
<protein>
    <submittedName>
        <fullName evidence="1">Uncharacterized protein</fullName>
    </submittedName>
</protein>
<proteinExistence type="predicted"/>
<accession>A0A2P5EHG7</accession>
<dbReference type="EMBL" id="JXTC01000154">
    <property type="protein sequence ID" value="PON84982.1"/>
    <property type="molecule type" value="Genomic_DNA"/>
</dbReference>
<evidence type="ECO:0000313" key="1">
    <source>
        <dbReference type="EMBL" id="PON84982.1"/>
    </source>
</evidence>
<dbReference type="InParanoid" id="A0A2P5EHG7"/>
<reference evidence="2" key="1">
    <citation type="submission" date="2016-06" db="EMBL/GenBank/DDBJ databases">
        <title>Parallel loss of symbiosis genes in relatives of nitrogen-fixing non-legume Parasponia.</title>
        <authorList>
            <person name="Van Velzen R."/>
            <person name="Holmer R."/>
            <person name="Bu F."/>
            <person name="Rutten L."/>
            <person name="Van Zeijl A."/>
            <person name="Liu W."/>
            <person name="Santuari L."/>
            <person name="Cao Q."/>
            <person name="Sharma T."/>
            <person name="Shen D."/>
            <person name="Roswanjaya Y."/>
            <person name="Wardhani T."/>
            <person name="Kalhor M.S."/>
            <person name="Jansen J."/>
            <person name="Van den Hoogen J."/>
            <person name="Gungor B."/>
            <person name="Hartog M."/>
            <person name="Hontelez J."/>
            <person name="Verver J."/>
            <person name="Yang W.-C."/>
            <person name="Schijlen E."/>
            <person name="Repin R."/>
            <person name="Schilthuizen M."/>
            <person name="Schranz E."/>
            <person name="Heidstra R."/>
            <person name="Miyata K."/>
            <person name="Fedorova E."/>
            <person name="Kohlen W."/>
            <person name="Bisseling T."/>
            <person name="Smit S."/>
            <person name="Geurts R."/>
        </authorList>
    </citation>
    <scope>NUCLEOTIDE SEQUENCE [LARGE SCALE GENOMIC DNA]</scope>
    <source>
        <strain evidence="2">cv. RG33-2</strain>
    </source>
</reference>
<gene>
    <name evidence="1" type="ORF">TorRG33x02_192340</name>
</gene>
<dbReference type="AlphaFoldDB" id="A0A2P5EHG7"/>
<name>A0A2P5EHG7_TREOI</name>
<comment type="caution">
    <text evidence="1">The sequence shown here is derived from an EMBL/GenBank/DDBJ whole genome shotgun (WGS) entry which is preliminary data.</text>
</comment>
<keyword evidence="2" id="KW-1185">Reference proteome</keyword>
<sequence length="161" mass="18380">MATSESDDQNDSRQGFCSCQIWFQKKVSFCSPGSSDRNENDNDIRVVADQTEEEVRRPLIPNLYWKLSRIETEPEQVDGDDHDHDHDDIEFLHSSEKDRAIQLGARISRAMVDFVLSIPDKEEGVFGRFEAAPEPKLREVENRVVVGKMLALLETGAEKED</sequence>
<organism evidence="1 2">
    <name type="scientific">Trema orientale</name>
    <name type="common">Charcoal tree</name>
    <name type="synonym">Celtis orientalis</name>
    <dbReference type="NCBI Taxonomy" id="63057"/>
    <lineage>
        <taxon>Eukaryota</taxon>
        <taxon>Viridiplantae</taxon>
        <taxon>Streptophyta</taxon>
        <taxon>Embryophyta</taxon>
        <taxon>Tracheophyta</taxon>
        <taxon>Spermatophyta</taxon>
        <taxon>Magnoliopsida</taxon>
        <taxon>eudicotyledons</taxon>
        <taxon>Gunneridae</taxon>
        <taxon>Pentapetalae</taxon>
        <taxon>rosids</taxon>
        <taxon>fabids</taxon>
        <taxon>Rosales</taxon>
        <taxon>Cannabaceae</taxon>
        <taxon>Trema</taxon>
    </lineage>
</organism>